<evidence type="ECO:0008006" key="4">
    <source>
        <dbReference type="Google" id="ProtNLM"/>
    </source>
</evidence>
<proteinExistence type="predicted"/>
<dbReference type="Proteomes" id="UP000629365">
    <property type="component" value="Unassembled WGS sequence"/>
</dbReference>
<dbReference type="EMBL" id="BMCM01000004">
    <property type="protein sequence ID" value="GGD81565.1"/>
    <property type="molecule type" value="Genomic_DNA"/>
</dbReference>
<feature type="compositionally biased region" description="Polar residues" evidence="1">
    <location>
        <begin position="1"/>
        <end position="22"/>
    </location>
</feature>
<comment type="caution">
    <text evidence="2">The sequence shown here is derived from an EMBL/GenBank/DDBJ whole genome shotgun (WGS) entry which is preliminary data.</text>
</comment>
<evidence type="ECO:0000256" key="1">
    <source>
        <dbReference type="SAM" id="MobiDB-lite"/>
    </source>
</evidence>
<accession>A0ABQ1RVL7</accession>
<dbReference type="Pfam" id="PF13822">
    <property type="entry name" value="ACC_epsilon"/>
    <property type="match status" value="1"/>
</dbReference>
<sequence>MTTSQQPPGEENSVTGSATGQSAADVRIIRGAATEEELAALMAVVTDAYATESADAVAEEPRISAWRRTQRPLRTPLRRDIPWGRFSG</sequence>
<protein>
    <recommendedName>
        <fullName evidence="4">Acyl-CoA carboxylase epsilon subunit-like protein</fullName>
    </recommendedName>
</protein>
<organism evidence="2 3">
    <name type="scientific">Microbacterium murale</name>
    <dbReference type="NCBI Taxonomy" id="1081040"/>
    <lineage>
        <taxon>Bacteria</taxon>
        <taxon>Bacillati</taxon>
        <taxon>Actinomycetota</taxon>
        <taxon>Actinomycetes</taxon>
        <taxon>Micrococcales</taxon>
        <taxon>Microbacteriaceae</taxon>
        <taxon>Microbacterium</taxon>
    </lineage>
</organism>
<keyword evidence="3" id="KW-1185">Reference proteome</keyword>
<gene>
    <name evidence="2" type="ORF">GCM10007269_25420</name>
</gene>
<dbReference type="RefSeq" id="WP_306440997.1">
    <property type="nucleotide sequence ID" value="NZ_BMCM01000004.1"/>
</dbReference>
<evidence type="ECO:0000313" key="2">
    <source>
        <dbReference type="EMBL" id="GGD81565.1"/>
    </source>
</evidence>
<reference evidence="3" key="1">
    <citation type="journal article" date="2019" name="Int. J. Syst. Evol. Microbiol.">
        <title>The Global Catalogue of Microorganisms (GCM) 10K type strain sequencing project: providing services to taxonomists for standard genome sequencing and annotation.</title>
        <authorList>
            <consortium name="The Broad Institute Genomics Platform"/>
            <consortium name="The Broad Institute Genome Sequencing Center for Infectious Disease"/>
            <person name="Wu L."/>
            <person name="Ma J."/>
        </authorList>
    </citation>
    <scope>NUCLEOTIDE SEQUENCE [LARGE SCALE GENOMIC DNA]</scope>
    <source>
        <strain evidence="3">CCM 7640</strain>
    </source>
</reference>
<dbReference type="InterPro" id="IPR032716">
    <property type="entry name" value="ACC_epsilon"/>
</dbReference>
<feature type="region of interest" description="Disordered" evidence="1">
    <location>
        <begin position="1"/>
        <end position="24"/>
    </location>
</feature>
<evidence type="ECO:0000313" key="3">
    <source>
        <dbReference type="Proteomes" id="UP000629365"/>
    </source>
</evidence>
<name>A0ABQ1RVL7_9MICO</name>